<protein>
    <submittedName>
        <fullName evidence="1">Uncharacterized protein</fullName>
    </submittedName>
</protein>
<name>A0A8D9BM28_9HEMI</name>
<dbReference type="EMBL" id="HBUF01634880">
    <property type="protein sequence ID" value="CAG6783891.1"/>
    <property type="molecule type" value="Transcribed_RNA"/>
</dbReference>
<accession>A0A8D9BM28</accession>
<organism evidence="1">
    <name type="scientific">Cacopsylla melanoneura</name>
    <dbReference type="NCBI Taxonomy" id="428564"/>
    <lineage>
        <taxon>Eukaryota</taxon>
        <taxon>Metazoa</taxon>
        <taxon>Ecdysozoa</taxon>
        <taxon>Arthropoda</taxon>
        <taxon>Hexapoda</taxon>
        <taxon>Insecta</taxon>
        <taxon>Pterygota</taxon>
        <taxon>Neoptera</taxon>
        <taxon>Paraneoptera</taxon>
        <taxon>Hemiptera</taxon>
        <taxon>Sternorrhyncha</taxon>
        <taxon>Psylloidea</taxon>
        <taxon>Psyllidae</taxon>
        <taxon>Psyllinae</taxon>
        <taxon>Cacopsylla</taxon>
    </lineage>
</organism>
<sequence>MYLFDADLKKILRLNVDLISKYEKNQPASNSFRATFRFQSEIALKLTYTRRYQLSWLDIRVCGCTNCTTVNLCGCNQSTNSATVQLGTLIRLELRPAAELSGLVVKRRTRNQEVGVQVQPDA</sequence>
<evidence type="ECO:0000313" key="1">
    <source>
        <dbReference type="EMBL" id="CAG6783891.1"/>
    </source>
</evidence>
<proteinExistence type="predicted"/>
<dbReference type="AlphaFoldDB" id="A0A8D9BM28"/>
<reference evidence="1" key="1">
    <citation type="submission" date="2021-05" db="EMBL/GenBank/DDBJ databases">
        <authorList>
            <person name="Alioto T."/>
            <person name="Alioto T."/>
            <person name="Gomez Garrido J."/>
        </authorList>
    </citation>
    <scope>NUCLEOTIDE SEQUENCE</scope>
</reference>